<evidence type="ECO:0000256" key="1">
    <source>
        <dbReference type="SAM" id="MobiDB-lite"/>
    </source>
</evidence>
<feature type="region of interest" description="Disordered" evidence="1">
    <location>
        <begin position="368"/>
        <end position="399"/>
    </location>
</feature>
<name>A0AAD9V971_ACRCE</name>
<protein>
    <submittedName>
        <fullName evidence="2">Uncharacterized protein</fullName>
    </submittedName>
</protein>
<accession>A0AAD9V971</accession>
<organism evidence="2 3">
    <name type="scientific">Acropora cervicornis</name>
    <name type="common">Staghorn coral</name>
    <dbReference type="NCBI Taxonomy" id="6130"/>
    <lineage>
        <taxon>Eukaryota</taxon>
        <taxon>Metazoa</taxon>
        <taxon>Cnidaria</taxon>
        <taxon>Anthozoa</taxon>
        <taxon>Hexacorallia</taxon>
        <taxon>Scleractinia</taxon>
        <taxon>Astrocoeniina</taxon>
        <taxon>Acroporidae</taxon>
        <taxon>Acropora</taxon>
    </lineage>
</organism>
<reference evidence="2" key="2">
    <citation type="journal article" date="2023" name="Science">
        <title>Genomic signatures of disease resistance in endangered staghorn corals.</title>
        <authorList>
            <person name="Vollmer S.V."/>
            <person name="Selwyn J.D."/>
            <person name="Despard B.A."/>
            <person name="Roesel C.L."/>
        </authorList>
    </citation>
    <scope>NUCLEOTIDE SEQUENCE</scope>
    <source>
        <strain evidence="2">K2</strain>
    </source>
</reference>
<evidence type="ECO:0000313" key="3">
    <source>
        <dbReference type="Proteomes" id="UP001249851"/>
    </source>
</evidence>
<dbReference type="AlphaFoldDB" id="A0AAD9V971"/>
<proteinExistence type="predicted"/>
<dbReference type="EMBL" id="JARQWQ010000019">
    <property type="protein sequence ID" value="KAK2565400.1"/>
    <property type="molecule type" value="Genomic_DNA"/>
</dbReference>
<feature type="compositionally biased region" description="Polar residues" evidence="1">
    <location>
        <begin position="378"/>
        <end position="399"/>
    </location>
</feature>
<keyword evidence="3" id="KW-1185">Reference proteome</keyword>
<reference evidence="2" key="1">
    <citation type="journal article" date="2023" name="G3 (Bethesda)">
        <title>Whole genome assembly and annotation of the endangered Caribbean coral Acropora cervicornis.</title>
        <authorList>
            <person name="Selwyn J.D."/>
            <person name="Vollmer S.V."/>
        </authorList>
    </citation>
    <scope>NUCLEOTIDE SEQUENCE</scope>
    <source>
        <strain evidence="2">K2</strain>
    </source>
</reference>
<comment type="caution">
    <text evidence="2">The sequence shown here is derived from an EMBL/GenBank/DDBJ whole genome shotgun (WGS) entry which is preliminary data.</text>
</comment>
<dbReference type="Proteomes" id="UP001249851">
    <property type="component" value="Unassembled WGS sequence"/>
</dbReference>
<sequence length="437" mass="51283">MHLKYPRKRDFYTWEELRCLAKALGFRKDLFLKNLPHEFQKDKAHGLSFKELSVLFNNKCLHGDIHRTYNMHDALYNSKVIEKALEMLSNRYLRCERDSDVPLQPVFEVNGVDKSNLYKICDFQSVLSTDDQKKIRYLDHLYQQGHVRGSSSHFREQQSWRLLHQDYYVEIHPRIELVMHARCGYTGTPFVDLNDVNRKSKFLSKHPIQFEQDRQDKGEYERKKSSTRTSAGSFKFYREFNGTTSAKLSRTSKAGRQGILVTPRDLYNSHVMSENLQWDIETQSQRLKQRTEKLMKEKYSYYYSKLPRFQDALEQLPKKDSIYHSLMERLNKTDSLLDFGQVRVQNFDTASFSSDTQLARKHKLNLDKVSRARHGKKSTSPAQRLSSLRTQESQQRKGVQNTLVGANQLLEKLQEANFVASGRKGFGNPSEKRFVLV</sequence>
<gene>
    <name evidence="2" type="ORF">P5673_010447</name>
</gene>
<evidence type="ECO:0000313" key="2">
    <source>
        <dbReference type="EMBL" id="KAK2565400.1"/>
    </source>
</evidence>